<dbReference type="PANTHER" id="PTHR12234:SF1">
    <property type="entry name" value="FORMIMINOTRANSFERASE N-TERMINAL SUBDOMAIN-CONTAINING PROTEIN"/>
    <property type="match status" value="1"/>
</dbReference>
<feature type="region of interest" description="Disordered" evidence="1">
    <location>
        <begin position="511"/>
        <end position="546"/>
    </location>
</feature>
<proteinExistence type="predicted"/>
<protein>
    <recommendedName>
        <fullName evidence="2">Formiminotransferase N-terminal subdomain domain-containing protein</fullName>
    </recommendedName>
</protein>
<dbReference type="EMBL" id="SDRB02010733">
    <property type="protein sequence ID" value="THG04666.1"/>
    <property type="molecule type" value="Genomic_DNA"/>
</dbReference>
<comment type="caution">
    <text evidence="3">The sequence shown here is derived from an EMBL/GenBank/DDBJ whole genome shotgun (WGS) entry which is preliminary data.</text>
</comment>
<feature type="domain" description="Formiminotransferase N-terminal subdomain" evidence="2">
    <location>
        <begin position="5"/>
        <end position="198"/>
    </location>
</feature>
<dbReference type="GO" id="GO:0016740">
    <property type="term" value="F:transferase activity"/>
    <property type="evidence" value="ECO:0007669"/>
    <property type="project" value="InterPro"/>
</dbReference>
<feature type="region of interest" description="Disordered" evidence="1">
    <location>
        <begin position="565"/>
        <end position="597"/>
    </location>
</feature>
<dbReference type="InterPro" id="IPR037064">
    <property type="entry name" value="Formiminotransferase_N_sf"/>
</dbReference>
<name>A0A4S4DQV9_CAMSN</name>
<dbReference type="PANTHER" id="PTHR12234">
    <property type="entry name" value="FORMIMINOTRANSFERASE-CYCLODEAMINASE"/>
    <property type="match status" value="1"/>
</dbReference>
<dbReference type="Proteomes" id="UP000306102">
    <property type="component" value="Unassembled WGS sequence"/>
</dbReference>
<dbReference type="SMART" id="SM01222">
    <property type="entry name" value="FTCD_N"/>
    <property type="match status" value="1"/>
</dbReference>
<dbReference type="STRING" id="542762.A0A4S4DQV9"/>
<feature type="compositionally biased region" description="Basic and acidic residues" evidence="1">
    <location>
        <begin position="528"/>
        <end position="540"/>
    </location>
</feature>
<reference evidence="3 4" key="1">
    <citation type="journal article" date="2018" name="Proc. Natl. Acad. Sci. U.S.A.">
        <title>Draft genome sequence of Camellia sinensis var. sinensis provides insights into the evolution of the tea genome and tea quality.</title>
        <authorList>
            <person name="Wei C."/>
            <person name="Yang H."/>
            <person name="Wang S."/>
            <person name="Zhao J."/>
            <person name="Liu C."/>
            <person name="Gao L."/>
            <person name="Xia E."/>
            <person name="Lu Y."/>
            <person name="Tai Y."/>
            <person name="She G."/>
            <person name="Sun J."/>
            <person name="Cao H."/>
            <person name="Tong W."/>
            <person name="Gao Q."/>
            <person name="Li Y."/>
            <person name="Deng W."/>
            <person name="Jiang X."/>
            <person name="Wang W."/>
            <person name="Chen Q."/>
            <person name="Zhang S."/>
            <person name="Li H."/>
            <person name="Wu J."/>
            <person name="Wang P."/>
            <person name="Li P."/>
            <person name="Shi C."/>
            <person name="Zheng F."/>
            <person name="Jian J."/>
            <person name="Huang B."/>
            <person name="Shan D."/>
            <person name="Shi M."/>
            <person name="Fang C."/>
            <person name="Yue Y."/>
            <person name="Li F."/>
            <person name="Li D."/>
            <person name="Wei S."/>
            <person name="Han B."/>
            <person name="Jiang C."/>
            <person name="Yin Y."/>
            <person name="Xia T."/>
            <person name="Zhang Z."/>
            <person name="Bennetzen J.L."/>
            <person name="Zhao S."/>
            <person name="Wan X."/>
        </authorList>
    </citation>
    <scope>NUCLEOTIDE SEQUENCE [LARGE SCALE GENOMIC DNA]</scope>
    <source>
        <strain evidence="4">cv. Shuchazao</strain>
        <tissue evidence="3">Leaf</tissue>
    </source>
</reference>
<dbReference type="InterPro" id="IPR022384">
    <property type="entry name" value="FormiminoTrfase_cat_dom_sf"/>
</dbReference>
<accession>A0A4S4DQV9</accession>
<evidence type="ECO:0000313" key="4">
    <source>
        <dbReference type="Proteomes" id="UP000306102"/>
    </source>
</evidence>
<dbReference type="InterPro" id="IPR051623">
    <property type="entry name" value="FTCD"/>
</dbReference>
<evidence type="ECO:0000313" key="3">
    <source>
        <dbReference type="EMBL" id="THG04666.1"/>
    </source>
</evidence>
<dbReference type="SUPFAM" id="SSF55116">
    <property type="entry name" value="Formiminotransferase domain of formiminotransferase-cyclodeaminase"/>
    <property type="match status" value="2"/>
</dbReference>
<dbReference type="Pfam" id="PF07837">
    <property type="entry name" value="FTCD_N"/>
    <property type="match status" value="2"/>
</dbReference>
<evidence type="ECO:0000259" key="2">
    <source>
        <dbReference type="SMART" id="SM01222"/>
    </source>
</evidence>
<dbReference type="Gene3D" id="3.30.990.10">
    <property type="entry name" value="Formiminotransferase, N-terminal subdomain"/>
    <property type="match status" value="2"/>
</dbReference>
<dbReference type="GO" id="GO:0005542">
    <property type="term" value="F:folic acid binding"/>
    <property type="evidence" value="ECO:0007669"/>
    <property type="project" value="InterPro"/>
</dbReference>
<organism evidence="3 4">
    <name type="scientific">Camellia sinensis var. sinensis</name>
    <name type="common">China tea</name>
    <dbReference type="NCBI Taxonomy" id="542762"/>
    <lineage>
        <taxon>Eukaryota</taxon>
        <taxon>Viridiplantae</taxon>
        <taxon>Streptophyta</taxon>
        <taxon>Embryophyta</taxon>
        <taxon>Tracheophyta</taxon>
        <taxon>Spermatophyta</taxon>
        <taxon>Magnoliopsida</taxon>
        <taxon>eudicotyledons</taxon>
        <taxon>Gunneridae</taxon>
        <taxon>Pentapetalae</taxon>
        <taxon>asterids</taxon>
        <taxon>Ericales</taxon>
        <taxon>Theaceae</taxon>
        <taxon>Camellia</taxon>
    </lineage>
</organism>
<dbReference type="AlphaFoldDB" id="A0A4S4DQV9"/>
<dbReference type="InterPro" id="IPR012886">
    <property type="entry name" value="Formiminotransferase_N"/>
</dbReference>
<gene>
    <name evidence="3" type="ORF">TEA_003477</name>
</gene>
<keyword evidence="4" id="KW-1185">Reference proteome</keyword>
<sequence>MSMLMLACCKVYISESRNRAALDSIERAAKLFPQAAIVNKFEDETYNRVGYTLVSKLSPNPSSGECPLKSTVFAMVKAAFEAINLESHCGSHPRLGVVDHICFHPLGSSSLDQTAGMAKSLAADIGSALRVPAFLYAAANEEGRTLDSIRRELGYFKPNFSGHLWAGGPKSEPLALKPDEGPAYPVQAKGIVVIGATPWVDNYNVPVYSTDIVMLRRIAKRVSGRGKGLPSVQAMALAHGEDVIEVACNLLEPSRVGGDLVQLEVERVAGEEVPAFLYGAANEEGRTLDSIRRELGYFKPNFSGNLWAGGPKSEPLALKPDEGPAYTVQAKGIVVIGATPWVDNYNVPVYSTDIVVLRRIAKRVSGRGKGLPSVQAMALAHGEDVIEVACNLLEPSRVGGDLVQLEVERVAGEEAAEEIENSLKEGLFDTQIVEKGLSPMEKYDPSQYIVASDQPKPMIILPHSYSINVVGENGPEQSLDDLTEIKEDLENLYFFEEEDVGSVQIEWWDPSQPESSHGWLSSEEESDVEKHKEGEIDGNNKSENMTIAEREQVLEQFQKERMEEIQRSKLAREQVKGKGKEDVESGESDVKIKEKFE</sequence>
<evidence type="ECO:0000256" key="1">
    <source>
        <dbReference type="SAM" id="MobiDB-lite"/>
    </source>
</evidence>